<dbReference type="AlphaFoldDB" id="A0A4Z0FCK3"/>
<protein>
    <submittedName>
        <fullName evidence="2">GNAT family N-acetyltransferase</fullName>
    </submittedName>
</protein>
<dbReference type="PANTHER" id="PTHR42791">
    <property type="entry name" value="GNAT FAMILY ACETYLTRANSFERASE"/>
    <property type="match status" value="1"/>
</dbReference>
<dbReference type="InterPro" id="IPR016181">
    <property type="entry name" value="Acyl_CoA_acyltransferase"/>
</dbReference>
<dbReference type="Gene3D" id="3.40.630.30">
    <property type="match status" value="1"/>
</dbReference>
<name>A0A4Z0FCK3_9GAMM</name>
<dbReference type="RefSeq" id="WP_135280373.1">
    <property type="nucleotide sequence ID" value="NZ_SRIO01000001.1"/>
</dbReference>
<organism evidence="2 3">
    <name type="scientific">Candidatus Macondimonas diazotrophica</name>
    <dbReference type="NCBI Taxonomy" id="2305248"/>
    <lineage>
        <taxon>Bacteria</taxon>
        <taxon>Pseudomonadati</taxon>
        <taxon>Pseudomonadota</taxon>
        <taxon>Gammaproteobacteria</taxon>
        <taxon>Chromatiales</taxon>
        <taxon>Ectothiorhodospiraceae</taxon>
        <taxon>Candidatus Macondimonas</taxon>
    </lineage>
</organism>
<dbReference type="PROSITE" id="PS51186">
    <property type="entry name" value="GNAT"/>
    <property type="match status" value="1"/>
</dbReference>
<evidence type="ECO:0000313" key="2">
    <source>
        <dbReference type="EMBL" id="TFZ84014.1"/>
    </source>
</evidence>
<reference evidence="2 3" key="1">
    <citation type="journal article" date="2019" name="ISME J.">
        <title>Candidatus Macondimonas diazotrophica, a novel gammaproteobacterial genus dominating crude-oil-contaminated coastal sediments.</title>
        <authorList>
            <person name="Karthikeyan S."/>
            <person name="Konstantinidis K."/>
        </authorList>
    </citation>
    <scope>NUCLEOTIDE SEQUENCE [LARGE SCALE GENOMIC DNA]</scope>
    <source>
        <strain evidence="2 3">KTK01</strain>
    </source>
</reference>
<evidence type="ECO:0000313" key="3">
    <source>
        <dbReference type="Proteomes" id="UP000297890"/>
    </source>
</evidence>
<keyword evidence="2" id="KW-0808">Transferase</keyword>
<dbReference type="EMBL" id="SRIO01000001">
    <property type="protein sequence ID" value="TFZ84014.1"/>
    <property type="molecule type" value="Genomic_DNA"/>
</dbReference>
<dbReference type="CDD" id="cd04301">
    <property type="entry name" value="NAT_SF"/>
    <property type="match status" value="1"/>
</dbReference>
<dbReference type="PANTHER" id="PTHR42791:SF1">
    <property type="entry name" value="N-ACETYLTRANSFERASE DOMAIN-CONTAINING PROTEIN"/>
    <property type="match status" value="1"/>
</dbReference>
<proteinExistence type="predicted"/>
<dbReference type="OrthoDB" id="9795206at2"/>
<dbReference type="Pfam" id="PF00583">
    <property type="entry name" value="Acetyltransf_1"/>
    <property type="match status" value="1"/>
</dbReference>
<evidence type="ECO:0000259" key="1">
    <source>
        <dbReference type="PROSITE" id="PS51186"/>
    </source>
</evidence>
<gene>
    <name evidence="2" type="ORF">E4680_00245</name>
</gene>
<keyword evidence="3" id="KW-1185">Reference proteome</keyword>
<accession>A0A4Z0FCK3</accession>
<comment type="caution">
    <text evidence="2">The sequence shown here is derived from an EMBL/GenBank/DDBJ whole genome shotgun (WGS) entry which is preliminary data.</text>
</comment>
<dbReference type="InterPro" id="IPR052523">
    <property type="entry name" value="Trichothecene_AcTrans"/>
</dbReference>
<sequence>MRVRSIDMNDKADAIGILAEAFRDDPIMNWISDKPGFVRLMFDVTLPVFLPRGCCYMTEGGEGAAAWLGPGERLKWPFTLVNVFRMLKLIGPLAMIRLAISGNKTERLHPEAPHYYLFAIGARRQFQGQGVGTALMKAVLERCDEARVPAYLENSREENLKFYLGHGFRVIDEIRFTGHAPTLWIMWRDPR</sequence>
<dbReference type="GO" id="GO:0016747">
    <property type="term" value="F:acyltransferase activity, transferring groups other than amino-acyl groups"/>
    <property type="evidence" value="ECO:0007669"/>
    <property type="project" value="InterPro"/>
</dbReference>
<dbReference type="SUPFAM" id="SSF55729">
    <property type="entry name" value="Acyl-CoA N-acyltransferases (Nat)"/>
    <property type="match status" value="1"/>
</dbReference>
<dbReference type="Proteomes" id="UP000297890">
    <property type="component" value="Unassembled WGS sequence"/>
</dbReference>
<feature type="domain" description="N-acetyltransferase" evidence="1">
    <location>
        <begin position="1"/>
        <end position="191"/>
    </location>
</feature>
<dbReference type="InterPro" id="IPR000182">
    <property type="entry name" value="GNAT_dom"/>
</dbReference>